<dbReference type="PANTHER" id="PTHR40547:SF1">
    <property type="entry name" value="SLL0298 PROTEIN"/>
    <property type="match status" value="1"/>
</dbReference>
<reference evidence="3 4" key="2">
    <citation type="submission" date="2023-12" db="EMBL/GenBank/DDBJ databases">
        <title>Description of an unclassified Opitutus bacterium of Verrucomicrobiota.</title>
        <authorList>
            <person name="Zhang D.-F."/>
        </authorList>
    </citation>
    <scope>NUCLEOTIDE SEQUENCE [LARGE SCALE GENOMIC DNA]</scope>
    <source>
        <strain evidence="3 4">WL0086</strain>
    </source>
</reference>
<keyword evidence="4" id="KW-1185">Reference proteome</keyword>
<proteinExistence type="predicted"/>
<gene>
    <name evidence="3" type="ORF">K1X11_019650</name>
</gene>
<evidence type="ECO:0000256" key="1">
    <source>
        <dbReference type="SAM" id="Phobius"/>
    </source>
</evidence>
<feature type="domain" description="DUF2062" evidence="2">
    <location>
        <begin position="46"/>
        <end position="200"/>
    </location>
</feature>
<name>A0ABZ1C6P7_9BACT</name>
<keyword evidence="1" id="KW-0812">Transmembrane</keyword>
<dbReference type="InterPro" id="IPR018639">
    <property type="entry name" value="DUF2062"/>
</dbReference>
<accession>A0ABZ1C6P7</accession>
<dbReference type="Pfam" id="PF09835">
    <property type="entry name" value="DUF2062"/>
    <property type="match status" value="1"/>
</dbReference>
<evidence type="ECO:0000313" key="4">
    <source>
        <dbReference type="Proteomes" id="UP000738431"/>
    </source>
</evidence>
<keyword evidence="1" id="KW-1133">Transmembrane helix</keyword>
<dbReference type="RefSeq" id="WP_221029551.1">
    <property type="nucleotide sequence ID" value="NZ_CP139781.1"/>
</dbReference>
<keyword evidence="1" id="KW-0472">Membrane</keyword>
<reference evidence="3 4" key="1">
    <citation type="submission" date="2021-08" db="EMBL/GenBank/DDBJ databases">
        <authorList>
            <person name="Zhang D."/>
            <person name="Zhang A."/>
            <person name="Wang L."/>
        </authorList>
    </citation>
    <scope>NUCLEOTIDE SEQUENCE [LARGE SCALE GENOMIC DNA]</scope>
    <source>
        <strain evidence="3 4">WL0086</strain>
    </source>
</reference>
<dbReference type="PANTHER" id="PTHR40547">
    <property type="entry name" value="SLL0298 PROTEIN"/>
    <property type="match status" value="1"/>
</dbReference>
<evidence type="ECO:0000259" key="2">
    <source>
        <dbReference type="Pfam" id="PF09835"/>
    </source>
</evidence>
<organism evidence="3 4">
    <name type="scientific">Actomonas aquatica</name>
    <dbReference type="NCBI Taxonomy" id="2866162"/>
    <lineage>
        <taxon>Bacteria</taxon>
        <taxon>Pseudomonadati</taxon>
        <taxon>Verrucomicrobiota</taxon>
        <taxon>Opitutia</taxon>
        <taxon>Opitutales</taxon>
        <taxon>Opitutaceae</taxon>
        <taxon>Actomonas</taxon>
    </lineage>
</organism>
<dbReference type="EMBL" id="CP139781">
    <property type="protein sequence ID" value="WRQ87035.1"/>
    <property type="molecule type" value="Genomic_DNA"/>
</dbReference>
<evidence type="ECO:0000313" key="3">
    <source>
        <dbReference type="EMBL" id="WRQ87035.1"/>
    </source>
</evidence>
<feature type="transmembrane region" description="Helical" evidence="1">
    <location>
        <begin position="167"/>
        <end position="189"/>
    </location>
</feature>
<feature type="transmembrane region" description="Helical" evidence="1">
    <location>
        <begin position="62"/>
        <end position="89"/>
    </location>
</feature>
<dbReference type="Proteomes" id="UP000738431">
    <property type="component" value="Chromosome"/>
</dbReference>
<protein>
    <submittedName>
        <fullName evidence="3">DUF2062 domain-containing protein</fullName>
    </submittedName>
</protein>
<sequence>MDHDHHEHRKRRWARIRRVKALLRYTPRRARFHRYPVIGRFADVARKRAYLWSFRKEHVRPALYAGAIAALLPIMGVQVPVAFALALLLRSNVMILVGLQFITNPFTAAPLYYGTYQLGHWIILQSGFGVSTEVVPGDAGVPLEQTGGLDLHGPDELAWTQTLGTTFNSLVLGGVIAGALLGLILDIIWRNGVAQAEAHRVKVAERKRHSDSTPPVPPAE</sequence>